<evidence type="ECO:0000313" key="6">
    <source>
        <dbReference type="Proteomes" id="UP000242180"/>
    </source>
</evidence>
<keyword evidence="1" id="KW-0863">Zinc-finger</keyword>
<proteinExistence type="predicted"/>
<gene>
    <name evidence="5" type="ORF">BCR43DRAFT_307502</name>
</gene>
<dbReference type="Gene3D" id="3.30.40.10">
    <property type="entry name" value="Zinc/RING finger domain, C3HC4 (zinc finger)"/>
    <property type="match status" value="1"/>
</dbReference>
<dbReference type="GO" id="GO:0005737">
    <property type="term" value="C:cytoplasm"/>
    <property type="evidence" value="ECO:0007669"/>
    <property type="project" value="TreeGrafter"/>
</dbReference>
<keyword evidence="3" id="KW-1133">Transmembrane helix</keyword>
<protein>
    <recommendedName>
        <fullName evidence="4">RING-type domain-containing protein</fullName>
    </recommendedName>
</protein>
<dbReference type="Proteomes" id="UP000242180">
    <property type="component" value="Unassembled WGS sequence"/>
</dbReference>
<evidence type="ECO:0000256" key="3">
    <source>
        <dbReference type="SAM" id="Phobius"/>
    </source>
</evidence>
<dbReference type="GO" id="GO:0006511">
    <property type="term" value="P:ubiquitin-dependent protein catabolic process"/>
    <property type="evidence" value="ECO:0007669"/>
    <property type="project" value="TreeGrafter"/>
</dbReference>
<keyword evidence="3" id="KW-0472">Membrane</keyword>
<name>A0A1X2HAD4_SYNRA</name>
<feature type="domain" description="RING-type" evidence="4">
    <location>
        <begin position="224"/>
        <end position="266"/>
    </location>
</feature>
<dbReference type="SUPFAM" id="SSF57850">
    <property type="entry name" value="RING/U-box"/>
    <property type="match status" value="1"/>
</dbReference>
<feature type="region of interest" description="Disordered" evidence="2">
    <location>
        <begin position="363"/>
        <end position="414"/>
    </location>
</feature>
<evidence type="ECO:0000256" key="2">
    <source>
        <dbReference type="SAM" id="MobiDB-lite"/>
    </source>
</evidence>
<dbReference type="OMA" id="GHEYHCE"/>
<dbReference type="OrthoDB" id="8062037at2759"/>
<dbReference type="InterPro" id="IPR013083">
    <property type="entry name" value="Znf_RING/FYVE/PHD"/>
</dbReference>
<dbReference type="PROSITE" id="PS50089">
    <property type="entry name" value="ZF_RING_2"/>
    <property type="match status" value="1"/>
</dbReference>
<dbReference type="InParanoid" id="A0A1X2HAD4"/>
<evidence type="ECO:0000259" key="4">
    <source>
        <dbReference type="PROSITE" id="PS50089"/>
    </source>
</evidence>
<dbReference type="InterPro" id="IPR001841">
    <property type="entry name" value="Znf_RING"/>
</dbReference>
<dbReference type="AlphaFoldDB" id="A0A1X2HAD4"/>
<dbReference type="PANTHER" id="PTHR22765">
    <property type="entry name" value="RING FINGER AND PROTEASE ASSOCIATED DOMAIN-CONTAINING"/>
    <property type="match status" value="1"/>
</dbReference>
<dbReference type="CDD" id="cd16454">
    <property type="entry name" value="RING-H2_PA-TM-RING"/>
    <property type="match status" value="1"/>
</dbReference>
<dbReference type="GO" id="GO:0008270">
    <property type="term" value="F:zinc ion binding"/>
    <property type="evidence" value="ECO:0007669"/>
    <property type="project" value="UniProtKB-KW"/>
</dbReference>
<keyword evidence="6" id="KW-1185">Reference proteome</keyword>
<feature type="region of interest" description="Disordered" evidence="2">
    <location>
        <begin position="157"/>
        <end position="182"/>
    </location>
</feature>
<feature type="compositionally biased region" description="Low complexity" evidence="2">
    <location>
        <begin position="380"/>
        <end position="408"/>
    </location>
</feature>
<evidence type="ECO:0000256" key="1">
    <source>
        <dbReference type="PROSITE-ProRule" id="PRU00175"/>
    </source>
</evidence>
<reference evidence="5 6" key="1">
    <citation type="submission" date="2016-07" db="EMBL/GenBank/DDBJ databases">
        <title>Pervasive Adenine N6-methylation of Active Genes in Fungi.</title>
        <authorList>
            <consortium name="DOE Joint Genome Institute"/>
            <person name="Mondo S.J."/>
            <person name="Dannebaum R.O."/>
            <person name="Kuo R.C."/>
            <person name="Labutti K."/>
            <person name="Haridas S."/>
            <person name="Kuo A."/>
            <person name="Salamov A."/>
            <person name="Ahrendt S.R."/>
            <person name="Lipzen A."/>
            <person name="Sullivan W."/>
            <person name="Andreopoulos W.B."/>
            <person name="Clum A."/>
            <person name="Lindquist E."/>
            <person name="Daum C."/>
            <person name="Ramamoorthy G.K."/>
            <person name="Gryganskyi A."/>
            <person name="Culley D."/>
            <person name="Magnuson J.K."/>
            <person name="James T.Y."/>
            <person name="O'Malley M.A."/>
            <person name="Stajich J.E."/>
            <person name="Spatafora J.W."/>
            <person name="Visel A."/>
            <person name="Grigoriev I.V."/>
        </authorList>
    </citation>
    <scope>NUCLEOTIDE SEQUENCE [LARGE SCALE GENOMIC DNA]</scope>
    <source>
        <strain evidence="5 6">NRRL 2496</strain>
    </source>
</reference>
<evidence type="ECO:0000313" key="5">
    <source>
        <dbReference type="EMBL" id="ORY95627.1"/>
    </source>
</evidence>
<keyword evidence="1" id="KW-0862">Zinc</keyword>
<feature type="transmembrane region" description="Helical" evidence="3">
    <location>
        <begin position="86"/>
        <end position="110"/>
    </location>
</feature>
<organism evidence="5 6">
    <name type="scientific">Syncephalastrum racemosum</name>
    <name type="common">Filamentous fungus</name>
    <dbReference type="NCBI Taxonomy" id="13706"/>
    <lineage>
        <taxon>Eukaryota</taxon>
        <taxon>Fungi</taxon>
        <taxon>Fungi incertae sedis</taxon>
        <taxon>Mucoromycota</taxon>
        <taxon>Mucoromycotina</taxon>
        <taxon>Mucoromycetes</taxon>
        <taxon>Mucorales</taxon>
        <taxon>Syncephalastraceae</taxon>
        <taxon>Syncephalastrum</taxon>
    </lineage>
</organism>
<accession>A0A1X2HAD4</accession>
<dbReference type="PANTHER" id="PTHR22765:SF434">
    <property type="entry name" value="GB|AAD18119.1-RELATED"/>
    <property type="match status" value="1"/>
</dbReference>
<dbReference type="SMART" id="SM00184">
    <property type="entry name" value="RING"/>
    <property type="match status" value="1"/>
</dbReference>
<dbReference type="STRING" id="13706.A0A1X2HAD4"/>
<dbReference type="GO" id="GO:0061630">
    <property type="term" value="F:ubiquitin protein ligase activity"/>
    <property type="evidence" value="ECO:0007669"/>
    <property type="project" value="TreeGrafter"/>
</dbReference>
<keyword evidence="3" id="KW-0812">Transmembrane</keyword>
<keyword evidence="1" id="KW-0479">Metal-binding</keyword>
<dbReference type="EMBL" id="MCGN01000006">
    <property type="protein sequence ID" value="ORY95627.1"/>
    <property type="molecule type" value="Genomic_DNA"/>
</dbReference>
<comment type="caution">
    <text evidence="5">The sequence shown here is derived from an EMBL/GenBank/DDBJ whole genome shotgun (WGS) entry which is preliminary data.</text>
</comment>
<dbReference type="Pfam" id="PF13639">
    <property type="entry name" value="zf-RING_2"/>
    <property type="match status" value="1"/>
</dbReference>
<sequence>MDGAAAVIIYDSIPFEKDPRAGLMDIPANNITIVAYYVDRDVGLDLLRKVQQEVPVLQAPDNTSYQKATKVILYPSIGGFPSAWEFTLIIVVALLAISFLASVGMHWHLWRIRRRQRLLFESGLLPTQAVPSATPMEKTVIDPSMLTIFPTRIVGSSSIHESTPHDIPAATPDDRRLSVGSTRSGKALENAEALAVDAADHARPLAEAQTATLGDAPANAEEACVICLDEFSSGETVRRLPCGHEYHCECIDPWLTVKSASCPLCKHDCSLDVPKPETEETDEGIILHTVVEPPPRSHSPLQQLFRRSPAFGPTIQADRAEEFSRSWVARSLPRNMRRQINEQAAALHNSADASVIELPARMQTPPSAHPEASAFPVAQLASPASPSDASPSPPSSSFRSRLARSLPRYWRPSR</sequence>
<dbReference type="InterPro" id="IPR051826">
    <property type="entry name" value="E3_ubiquitin-ligase_domain"/>
</dbReference>